<sequence>MKTLIKDTMAVLPDGSVKEVSIAVDGQRIAAVGDVPENFSADTVIDGKNHLAIPGLVNAHTHASMTLLRSYADDMNLMDWLQNKIWPIEAKMRKDDIYWGAMLAAVEMVRTGTTTFADMYGDMEKVAEMTIESGLRGVLARGIIGVAPNGEQAFEENKTLFKDFHGAADGRITVMFGPHAPYTCPPDFLRRVAEAAKERKAEVHIHLAETKGEVENCLKEHGKTPFGLMEETGILDCGVLSAHSVWLNDDDIALMKKYHVRAAHNPGSNMKLASGIAPVPKLLKAGVCTALGTDGTSSNNNLDMLEEVRLAALLHKVDALDPLAVPAGEALKMGTEYGAEAVGVKDAGKLEKGALADIVLYNMHGPEWTPKFDLVSLLVYSAPSHSVDTVMVDGKLLMEKGELKTLDEEKILFEAEKCAKRITQ</sequence>
<gene>
    <name evidence="4" type="primary">mtaD</name>
    <name evidence="6" type="ORF">SAMN02745190_01216</name>
</gene>
<dbReference type="AlphaFoldDB" id="A0A1M4WGB8"/>
<dbReference type="PANTHER" id="PTHR43794:SF11">
    <property type="entry name" value="AMIDOHYDROLASE-RELATED DOMAIN-CONTAINING PROTEIN"/>
    <property type="match status" value="1"/>
</dbReference>
<dbReference type="OrthoDB" id="9807210at2"/>
<dbReference type="FunFam" id="3.20.20.140:FF:000014">
    <property type="entry name" value="5-methylthioadenosine/S-adenosylhomocysteine deaminase"/>
    <property type="match status" value="1"/>
</dbReference>
<feature type="binding site" evidence="4">
    <location>
        <position position="62"/>
    </location>
    <ligand>
        <name>Zn(2+)</name>
        <dbReference type="ChEBI" id="CHEBI:29105"/>
    </ligand>
</feature>
<evidence type="ECO:0000313" key="6">
    <source>
        <dbReference type="EMBL" id="SHE80002.1"/>
    </source>
</evidence>
<keyword evidence="1 4" id="KW-0479">Metal-binding</keyword>
<dbReference type="SUPFAM" id="SSF51556">
    <property type="entry name" value="Metallo-dependent hydrolases"/>
    <property type="match status" value="1"/>
</dbReference>
<reference evidence="6 7" key="1">
    <citation type="submission" date="2016-11" db="EMBL/GenBank/DDBJ databases">
        <authorList>
            <person name="Jaros S."/>
            <person name="Januszkiewicz K."/>
            <person name="Wedrychowicz H."/>
        </authorList>
    </citation>
    <scope>NUCLEOTIDE SEQUENCE [LARGE SCALE GENOMIC DNA]</scope>
    <source>
        <strain evidence="6 7">DSM 10502</strain>
    </source>
</reference>
<dbReference type="GO" id="GO:0046872">
    <property type="term" value="F:metal ion binding"/>
    <property type="evidence" value="ECO:0007669"/>
    <property type="project" value="UniProtKB-KW"/>
</dbReference>
<feature type="binding site" evidence="4">
    <location>
        <position position="206"/>
    </location>
    <ligand>
        <name>Zn(2+)</name>
        <dbReference type="ChEBI" id="CHEBI:29105"/>
    </ligand>
</feature>
<dbReference type="InterPro" id="IPR011059">
    <property type="entry name" value="Metal-dep_hydrolase_composite"/>
</dbReference>
<dbReference type="SUPFAM" id="SSF51338">
    <property type="entry name" value="Composite domain of metallo-dependent hydrolases"/>
    <property type="match status" value="1"/>
</dbReference>
<feature type="binding site" evidence="4">
    <location>
        <position position="294"/>
    </location>
    <ligand>
        <name>substrate</name>
    </ligand>
</feature>
<name>A0A1M4WGB8_9FIRM</name>
<dbReference type="InterPro" id="IPR006680">
    <property type="entry name" value="Amidohydro-rel"/>
</dbReference>
<dbReference type="RefSeq" id="WP_072935286.1">
    <property type="nucleotide sequence ID" value="NZ_FQUG01000004.1"/>
</dbReference>
<dbReference type="GO" id="GO:0050270">
    <property type="term" value="F:S-adenosylhomocysteine deaminase activity"/>
    <property type="evidence" value="ECO:0007669"/>
    <property type="project" value="UniProtKB-UniRule"/>
</dbReference>
<dbReference type="Gene3D" id="3.20.20.140">
    <property type="entry name" value="Metal-dependent hydrolases"/>
    <property type="match status" value="1"/>
</dbReference>
<comment type="similarity">
    <text evidence="4">Belongs to the metallo-dependent hydrolases superfamily. MTA/SAH deaminase family.</text>
</comment>
<dbReference type="GO" id="GO:0090614">
    <property type="term" value="F:5'-methylthioadenosine deaminase activity"/>
    <property type="evidence" value="ECO:0007669"/>
    <property type="project" value="UniProtKB-UniRule"/>
</dbReference>
<dbReference type="HAMAP" id="MF_01281">
    <property type="entry name" value="MTA_SAH_deamin"/>
    <property type="match status" value="1"/>
</dbReference>
<evidence type="ECO:0000259" key="5">
    <source>
        <dbReference type="Pfam" id="PF01979"/>
    </source>
</evidence>
<evidence type="ECO:0000256" key="4">
    <source>
        <dbReference type="HAMAP-Rule" id="MF_01281"/>
    </source>
</evidence>
<feature type="binding site" evidence="4">
    <location>
        <position position="89"/>
    </location>
    <ligand>
        <name>substrate</name>
    </ligand>
</feature>
<protein>
    <recommendedName>
        <fullName evidence="4">5-methylthioadenosine/S-adenosylhomocysteine deaminase</fullName>
        <shortName evidence="4">MTA/SAH deaminase</shortName>
        <ecNumber evidence="4">3.5.4.28</ecNumber>
        <ecNumber evidence="4">3.5.4.31</ecNumber>
    </recommendedName>
</protein>
<evidence type="ECO:0000256" key="3">
    <source>
        <dbReference type="ARBA" id="ARBA00022833"/>
    </source>
</evidence>
<dbReference type="Proteomes" id="UP000184404">
    <property type="component" value="Unassembled WGS sequence"/>
</dbReference>
<keyword evidence="7" id="KW-1185">Reference proteome</keyword>
<dbReference type="InterPro" id="IPR050287">
    <property type="entry name" value="MTA/SAH_deaminase"/>
</dbReference>
<comment type="catalytic activity">
    <reaction evidence="4">
        <text>S-adenosyl-L-homocysteine + H2O + H(+) = S-inosyl-L-homocysteine + NH4(+)</text>
        <dbReference type="Rhea" id="RHEA:20716"/>
        <dbReference type="ChEBI" id="CHEBI:15377"/>
        <dbReference type="ChEBI" id="CHEBI:15378"/>
        <dbReference type="ChEBI" id="CHEBI:28938"/>
        <dbReference type="ChEBI" id="CHEBI:57856"/>
        <dbReference type="ChEBI" id="CHEBI:57985"/>
        <dbReference type="EC" id="3.5.4.28"/>
    </reaction>
</comment>
<dbReference type="InterPro" id="IPR023512">
    <property type="entry name" value="Deaminase_MtaD/DadD"/>
</dbReference>
<comment type="catalytic activity">
    <reaction evidence="4">
        <text>S-methyl-5'-thioadenosine + H2O + H(+) = S-methyl-5'-thioinosine + NH4(+)</text>
        <dbReference type="Rhea" id="RHEA:25025"/>
        <dbReference type="ChEBI" id="CHEBI:15377"/>
        <dbReference type="ChEBI" id="CHEBI:15378"/>
        <dbReference type="ChEBI" id="CHEBI:17509"/>
        <dbReference type="ChEBI" id="CHEBI:28938"/>
        <dbReference type="ChEBI" id="CHEBI:48595"/>
        <dbReference type="EC" id="3.5.4.31"/>
    </reaction>
</comment>
<comment type="cofactor">
    <cofactor evidence="4">
        <name>Zn(2+)</name>
        <dbReference type="ChEBI" id="CHEBI:29105"/>
    </cofactor>
    <text evidence="4">Binds 1 zinc ion per subunit.</text>
</comment>
<evidence type="ECO:0000313" key="7">
    <source>
        <dbReference type="Proteomes" id="UP000184404"/>
    </source>
</evidence>
<dbReference type="Pfam" id="PF01979">
    <property type="entry name" value="Amidohydro_1"/>
    <property type="match status" value="1"/>
</dbReference>
<dbReference type="EC" id="3.5.4.28" evidence="4"/>
<keyword evidence="3 4" id="KW-0862">Zinc</keyword>
<dbReference type="InterPro" id="IPR032466">
    <property type="entry name" value="Metal_Hydrolase"/>
</dbReference>
<feature type="binding site" evidence="4">
    <location>
        <position position="60"/>
    </location>
    <ligand>
        <name>Zn(2+)</name>
        <dbReference type="ChEBI" id="CHEBI:29105"/>
    </ligand>
</feature>
<dbReference type="PANTHER" id="PTHR43794">
    <property type="entry name" value="AMINOHYDROLASE SSNA-RELATED"/>
    <property type="match status" value="1"/>
</dbReference>
<proteinExistence type="inferred from homology"/>
<feature type="binding site" evidence="4">
    <location>
        <position position="209"/>
    </location>
    <ligand>
        <name>substrate</name>
    </ligand>
</feature>
<dbReference type="STRING" id="1123243.SAMN02745190_01216"/>
<feature type="binding site" evidence="4">
    <location>
        <position position="179"/>
    </location>
    <ligand>
        <name>substrate</name>
    </ligand>
</feature>
<dbReference type="CDD" id="cd01298">
    <property type="entry name" value="ATZ_TRZ_like"/>
    <property type="match status" value="1"/>
</dbReference>
<feature type="binding site" evidence="4">
    <location>
        <position position="141"/>
    </location>
    <ligand>
        <name>substrate</name>
    </ligand>
</feature>
<keyword evidence="2 4" id="KW-0378">Hydrolase</keyword>
<feature type="domain" description="Amidohydrolase-related" evidence="5">
    <location>
        <begin position="52"/>
        <end position="396"/>
    </location>
</feature>
<comment type="caution">
    <text evidence="4">Lacks conserved residue(s) required for the propagation of feature annotation.</text>
</comment>
<evidence type="ECO:0000256" key="1">
    <source>
        <dbReference type="ARBA" id="ARBA00022723"/>
    </source>
</evidence>
<comment type="function">
    <text evidence="4">Catalyzes the deamination of 5-methylthioadenosine and S-adenosyl-L-homocysteine into 5-methylthioinosine and S-inosyl-L-homocysteine, respectively. Is also able to deaminate adenosine.</text>
</comment>
<dbReference type="EMBL" id="FQUG01000004">
    <property type="protein sequence ID" value="SHE80002.1"/>
    <property type="molecule type" value="Genomic_DNA"/>
</dbReference>
<feature type="binding site" evidence="4">
    <location>
        <position position="294"/>
    </location>
    <ligand>
        <name>Zn(2+)</name>
        <dbReference type="ChEBI" id="CHEBI:29105"/>
    </ligand>
</feature>
<organism evidence="6 7">
    <name type="scientific">Schwartzia succinivorans DSM 10502</name>
    <dbReference type="NCBI Taxonomy" id="1123243"/>
    <lineage>
        <taxon>Bacteria</taxon>
        <taxon>Bacillati</taxon>
        <taxon>Bacillota</taxon>
        <taxon>Negativicutes</taxon>
        <taxon>Selenomonadales</taxon>
        <taxon>Selenomonadaceae</taxon>
        <taxon>Schwartzia</taxon>
    </lineage>
</organism>
<accession>A0A1M4WGB8</accession>
<dbReference type="EC" id="3.5.4.31" evidence="4"/>
<dbReference type="Gene3D" id="2.30.40.10">
    <property type="entry name" value="Urease, subunit C, domain 1"/>
    <property type="match status" value="1"/>
</dbReference>
<evidence type="ECO:0000256" key="2">
    <source>
        <dbReference type="ARBA" id="ARBA00022801"/>
    </source>
</evidence>